<dbReference type="Proteomes" id="UP000218327">
    <property type="component" value="Unassembled WGS sequence"/>
</dbReference>
<accession>A0A2A5B8N4</accession>
<dbReference type="GO" id="GO:0006508">
    <property type="term" value="P:proteolysis"/>
    <property type="evidence" value="ECO:0007669"/>
    <property type="project" value="InterPro"/>
</dbReference>
<evidence type="ECO:0000256" key="1">
    <source>
        <dbReference type="ARBA" id="ARBA00022729"/>
    </source>
</evidence>
<dbReference type="AlphaFoldDB" id="A0A2A5B8N4"/>
<gene>
    <name evidence="3" type="ORF">COA96_02980</name>
</gene>
<feature type="signal peptide" evidence="2">
    <location>
        <begin position="1"/>
        <end position="24"/>
    </location>
</feature>
<sequence length="383" mass="41606">MKRRTFIKKAAAITATAGLLPSMGCTVSSNSVSTKLLSGKWSDNYQDAMVIDALAGPIQFNIPQSTFPLSASNLEQVKKSGITALNLTVNSSRARGNPFEGAVSRIATWEHELDAHPDVFTRIRNINDIKLAKQNGQLGIIYGFQDTTPFGNELDRVSTFHGLGVRIVQLTYNIQNLVGSGCLVAEDTGLTDFGHEVVERLDALGMLVDLSHCGQRTTLEGIRSSGRPVSITHSGCNSIFKHPRNKDDATLRELANSGGVVGIYHMPYLNQSGIPDISHVVAHIEYALNLIGEEHVGIGSDQGIVPLDTGGNFMTAFEEVSASRTAAGIAAPREDLPPYIPELNHPQRMLTIAEYLSNRGHSARIIENILGGNFYRLFKDVWV</sequence>
<evidence type="ECO:0000313" key="4">
    <source>
        <dbReference type="Proteomes" id="UP000218327"/>
    </source>
</evidence>
<keyword evidence="1 2" id="KW-0732">Signal</keyword>
<protein>
    <submittedName>
        <fullName evidence="3">Peptidase M19, renal dipeptidase</fullName>
    </submittedName>
</protein>
<dbReference type="SUPFAM" id="SSF51556">
    <property type="entry name" value="Metallo-dependent hydrolases"/>
    <property type="match status" value="1"/>
</dbReference>
<name>A0A2A5B8N4_9GAMM</name>
<evidence type="ECO:0000313" key="3">
    <source>
        <dbReference type="EMBL" id="PCJ27478.1"/>
    </source>
</evidence>
<dbReference type="GO" id="GO:0070573">
    <property type="term" value="F:metallodipeptidase activity"/>
    <property type="evidence" value="ECO:0007669"/>
    <property type="project" value="InterPro"/>
</dbReference>
<dbReference type="InterPro" id="IPR008257">
    <property type="entry name" value="Pept_M19"/>
</dbReference>
<dbReference type="PANTHER" id="PTHR10443:SF12">
    <property type="entry name" value="DIPEPTIDASE"/>
    <property type="match status" value="1"/>
</dbReference>
<comment type="caution">
    <text evidence="3">The sequence shown here is derived from an EMBL/GenBank/DDBJ whole genome shotgun (WGS) entry which is preliminary data.</text>
</comment>
<dbReference type="NCBIfam" id="TIGR01409">
    <property type="entry name" value="TAT_signal_seq"/>
    <property type="match status" value="1"/>
</dbReference>
<dbReference type="InterPro" id="IPR032466">
    <property type="entry name" value="Metal_Hydrolase"/>
</dbReference>
<dbReference type="InterPro" id="IPR019546">
    <property type="entry name" value="TAT_signal_bac_arc"/>
</dbReference>
<reference evidence="4" key="1">
    <citation type="submission" date="2017-08" db="EMBL/GenBank/DDBJ databases">
        <title>A dynamic microbial community with high functional redundancy inhabits the cold, oxic subseafloor aquifer.</title>
        <authorList>
            <person name="Tully B.J."/>
            <person name="Wheat C.G."/>
            <person name="Glazer B.T."/>
            <person name="Huber J.A."/>
        </authorList>
    </citation>
    <scope>NUCLEOTIDE SEQUENCE [LARGE SCALE GENOMIC DNA]</scope>
</reference>
<dbReference type="EMBL" id="NVVJ01000006">
    <property type="protein sequence ID" value="PCJ27478.1"/>
    <property type="molecule type" value="Genomic_DNA"/>
</dbReference>
<dbReference type="Pfam" id="PF01244">
    <property type="entry name" value="Peptidase_M19"/>
    <property type="match status" value="1"/>
</dbReference>
<dbReference type="Gene3D" id="3.20.20.140">
    <property type="entry name" value="Metal-dependent hydrolases"/>
    <property type="match status" value="1"/>
</dbReference>
<proteinExistence type="predicted"/>
<organism evidence="3 4">
    <name type="scientific">SAR86 cluster bacterium</name>
    <dbReference type="NCBI Taxonomy" id="2030880"/>
    <lineage>
        <taxon>Bacteria</taxon>
        <taxon>Pseudomonadati</taxon>
        <taxon>Pseudomonadota</taxon>
        <taxon>Gammaproteobacteria</taxon>
        <taxon>SAR86 cluster</taxon>
    </lineage>
</organism>
<dbReference type="PROSITE" id="PS51365">
    <property type="entry name" value="RENAL_DIPEPTIDASE_2"/>
    <property type="match status" value="1"/>
</dbReference>
<evidence type="ECO:0000256" key="2">
    <source>
        <dbReference type="SAM" id="SignalP"/>
    </source>
</evidence>
<dbReference type="PANTHER" id="PTHR10443">
    <property type="entry name" value="MICROSOMAL DIPEPTIDASE"/>
    <property type="match status" value="1"/>
</dbReference>
<feature type="chain" id="PRO_5012042984" evidence="2">
    <location>
        <begin position="25"/>
        <end position="383"/>
    </location>
</feature>